<dbReference type="RefSeq" id="WP_379861458.1">
    <property type="nucleotide sequence ID" value="NZ_JBHMFC010000066.1"/>
</dbReference>
<reference evidence="1 2" key="1">
    <citation type="submission" date="2024-09" db="EMBL/GenBank/DDBJ databases">
        <authorList>
            <person name="Sun Q."/>
            <person name="Mori K."/>
        </authorList>
    </citation>
    <scope>NUCLEOTIDE SEQUENCE [LARGE SCALE GENOMIC DNA]</scope>
    <source>
        <strain evidence="1 2">CECT 8622</strain>
    </source>
</reference>
<evidence type="ECO:0000313" key="2">
    <source>
        <dbReference type="Proteomes" id="UP001589585"/>
    </source>
</evidence>
<organism evidence="1 2">
    <name type="scientific">Mariniflexile ostreae</name>
    <dbReference type="NCBI Taxonomy" id="1520892"/>
    <lineage>
        <taxon>Bacteria</taxon>
        <taxon>Pseudomonadati</taxon>
        <taxon>Bacteroidota</taxon>
        <taxon>Flavobacteriia</taxon>
        <taxon>Flavobacteriales</taxon>
        <taxon>Flavobacteriaceae</taxon>
        <taxon>Mariniflexile</taxon>
    </lineage>
</organism>
<keyword evidence="2" id="KW-1185">Reference proteome</keyword>
<evidence type="ECO:0000313" key="1">
    <source>
        <dbReference type="EMBL" id="MFB9057234.1"/>
    </source>
</evidence>
<accession>A0ABV5FCQ5</accession>
<comment type="caution">
    <text evidence="1">The sequence shown here is derived from an EMBL/GenBank/DDBJ whole genome shotgun (WGS) entry which is preliminary data.</text>
</comment>
<proteinExistence type="predicted"/>
<protein>
    <submittedName>
        <fullName evidence="1">Uncharacterized protein</fullName>
    </submittedName>
</protein>
<dbReference type="EMBL" id="JBHMFC010000066">
    <property type="protein sequence ID" value="MFB9057234.1"/>
    <property type="molecule type" value="Genomic_DNA"/>
</dbReference>
<name>A0ABV5FCQ5_9FLAO</name>
<gene>
    <name evidence="1" type="ORF">ACFFU9_10835</name>
</gene>
<dbReference type="Proteomes" id="UP001589585">
    <property type="component" value="Unassembled WGS sequence"/>
</dbReference>
<sequence>MYSIPATDFTDKDNWTTGSFYYDTGVSTTYGISGTVTAGKSIFWKLTSKRLTSDKIIRETDDTEHNE</sequence>